<dbReference type="PROSITE" id="PS00972">
    <property type="entry name" value="USP_1"/>
    <property type="match status" value="1"/>
</dbReference>
<keyword evidence="4 12" id="KW-0645">Protease</keyword>
<dbReference type="InterPro" id="IPR028889">
    <property type="entry name" value="USP"/>
</dbReference>
<dbReference type="FunFam" id="3.90.70.10:FF:000024">
    <property type="entry name" value="Ubiquitin carboxyl-terminal hydrolase 2"/>
    <property type="match status" value="1"/>
</dbReference>
<evidence type="ECO:0000259" key="13">
    <source>
        <dbReference type="PROSITE" id="PS50235"/>
    </source>
</evidence>
<dbReference type="AlphaFoldDB" id="A0A7K5ZJG3"/>
<gene>
    <name evidence="14" type="primary">Usp2</name>
    <name evidence="14" type="ORF">ONYCOR_R09259</name>
</gene>
<dbReference type="Proteomes" id="UP000550309">
    <property type="component" value="Unassembled WGS sequence"/>
</dbReference>
<evidence type="ECO:0000256" key="8">
    <source>
        <dbReference type="ARBA" id="ARBA00022807"/>
    </source>
</evidence>
<organism evidence="14 15">
    <name type="scientific">Onychorhynchus coronatus</name>
    <name type="common">Royal flycatcher</name>
    <dbReference type="NCBI Taxonomy" id="360224"/>
    <lineage>
        <taxon>Eukaryota</taxon>
        <taxon>Metazoa</taxon>
        <taxon>Chordata</taxon>
        <taxon>Craniata</taxon>
        <taxon>Vertebrata</taxon>
        <taxon>Euteleostomi</taxon>
        <taxon>Archelosauria</taxon>
        <taxon>Archosauria</taxon>
        <taxon>Dinosauria</taxon>
        <taxon>Saurischia</taxon>
        <taxon>Theropoda</taxon>
        <taxon>Coelurosauria</taxon>
        <taxon>Aves</taxon>
        <taxon>Neognathae</taxon>
        <taxon>Neoaves</taxon>
        <taxon>Telluraves</taxon>
        <taxon>Australaves</taxon>
        <taxon>Passeriformes</taxon>
        <taxon>Tyrannidae</taxon>
        <taxon>Onychorhynchus</taxon>
    </lineage>
</organism>
<dbReference type="SUPFAM" id="SSF54001">
    <property type="entry name" value="Cysteine proteinases"/>
    <property type="match status" value="1"/>
</dbReference>
<dbReference type="PANTHER" id="PTHR21646">
    <property type="entry name" value="UBIQUITIN CARBOXYL-TERMINAL HYDROLASE"/>
    <property type="match status" value="1"/>
</dbReference>
<dbReference type="InterPro" id="IPR050185">
    <property type="entry name" value="Ub_carboxyl-term_hydrolase"/>
</dbReference>
<comment type="subcellular location">
    <subcellularLocation>
        <location evidence="2">Cytoplasm</location>
        <location evidence="2">Perinuclear region</location>
    </subcellularLocation>
</comment>
<sequence>LSRHKSISHSDLAREFSGLHTSDSAYGPARGRQEPGALQGLYQAATRSDYVRGYLESYGRKSNHGSLSAGHLGSALPPSGTRCASQPCERSDDPCDSSKTVQGLTGLRNLGNTCFMNSILQCLSNTKELRDYCLQNQYLRDLNNNSRMRTALMSEFAKLIQLLWTSSPNESVSPSEFKTQIQRYAPRFVGYNQQDAQEFLRFLLDGLHSEVNRVLVRPRASTDSLDHLPDDEKSRQMWRRYQEREDSRISDLFVGQLKSSLTCSECGYCSTAFDPFWDLSLPIPKKGYGEVTLMDCLRLFTKEDVLDGDEKPTCCRCKARTRCTKKFSIQKFPKILVLHLKRFSEARIRSSKLTTFVNFQLKDLDLREFASQSCNHAVYNLYAVSNHSGTTMGGHYTAYCKSPVSSEWHSFNDSRVTPMSSSHVRSSDAYLLFYELASPSSRM</sequence>
<dbReference type="Pfam" id="PF00443">
    <property type="entry name" value="UCH"/>
    <property type="match status" value="1"/>
</dbReference>
<evidence type="ECO:0000256" key="3">
    <source>
        <dbReference type="ARBA" id="ARBA00022490"/>
    </source>
</evidence>
<dbReference type="PROSITE" id="PS50235">
    <property type="entry name" value="USP_3"/>
    <property type="match status" value="1"/>
</dbReference>
<protein>
    <recommendedName>
        <fullName evidence="12">Ubiquitin carboxyl-terminal hydrolase</fullName>
        <ecNumber evidence="12">3.4.19.12</ecNumber>
    </recommendedName>
</protein>
<dbReference type="EC" id="3.4.19.12" evidence="12"/>
<accession>A0A7K5ZJG3</accession>
<evidence type="ECO:0000256" key="4">
    <source>
        <dbReference type="ARBA" id="ARBA00022670"/>
    </source>
</evidence>
<evidence type="ECO:0000256" key="7">
    <source>
        <dbReference type="ARBA" id="ARBA00022801"/>
    </source>
</evidence>
<dbReference type="InterPro" id="IPR018200">
    <property type="entry name" value="USP_CS"/>
</dbReference>
<evidence type="ECO:0000256" key="1">
    <source>
        <dbReference type="ARBA" id="ARBA00000707"/>
    </source>
</evidence>
<evidence type="ECO:0000256" key="9">
    <source>
        <dbReference type="ARBA" id="ARBA00022833"/>
    </source>
</evidence>
<comment type="caution">
    <text evidence="14">The sequence shown here is derived from an EMBL/GenBank/DDBJ whole genome shotgun (WGS) entry which is preliminary data.</text>
</comment>
<dbReference type="GO" id="GO:0004843">
    <property type="term" value="F:cysteine-type deubiquitinase activity"/>
    <property type="evidence" value="ECO:0007669"/>
    <property type="project" value="UniProtKB-UniRule"/>
</dbReference>
<keyword evidence="5" id="KW-0479">Metal-binding</keyword>
<dbReference type="OrthoDB" id="265306at2759"/>
<dbReference type="GO" id="GO:0006508">
    <property type="term" value="P:proteolysis"/>
    <property type="evidence" value="ECO:0007669"/>
    <property type="project" value="UniProtKB-KW"/>
</dbReference>
<dbReference type="PROSITE" id="PS00973">
    <property type="entry name" value="USP_2"/>
    <property type="match status" value="1"/>
</dbReference>
<dbReference type="GO" id="GO:0016579">
    <property type="term" value="P:protein deubiquitination"/>
    <property type="evidence" value="ECO:0007669"/>
    <property type="project" value="InterPro"/>
</dbReference>
<comment type="catalytic activity">
    <reaction evidence="1 12">
        <text>Thiol-dependent hydrolysis of ester, thioester, amide, peptide and isopeptide bonds formed by the C-terminal Gly of ubiquitin (a 76-residue protein attached to proteins as an intracellular targeting signal).</text>
        <dbReference type="EC" id="3.4.19.12"/>
    </reaction>
</comment>
<evidence type="ECO:0000256" key="5">
    <source>
        <dbReference type="ARBA" id="ARBA00022723"/>
    </source>
</evidence>
<feature type="domain" description="USP" evidence="13">
    <location>
        <begin position="105"/>
        <end position="437"/>
    </location>
</feature>
<evidence type="ECO:0000256" key="10">
    <source>
        <dbReference type="ARBA" id="ARBA00023108"/>
    </source>
</evidence>
<dbReference type="GO" id="GO:0048471">
    <property type="term" value="C:perinuclear region of cytoplasm"/>
    <property type="evidence" value="ECO:0007669"/>
    <property type="project" value="UniProtKB-SubCell"/>
</dbReference>
<evidence type="ECO:0000256" key="12">
    <source>
        <dbReference type="RuleBase" id="RU366025"/>
    </source>
</evidence>
<evidence type="ECO:0000256" key="6">
    <source>
        <dbReference type="ARBA" id="ARBA00022786"/>
    </source>
</evidence>
<proteinExistence type="inferred from homology"/>
<keyword evidence="9" id="KW-0862">Zinc</keyword>
<dbReference type="EMBL" id="VZRK01000052">
    <property type="protein sequence ID" value="NWU77860.1"/>
    <property type="molecule type" value="Genomic_DNA"/>
</dbReference>
<dbReference type="PANTHER" id="PTHR21646:SF17">
    <property type="entry name" value="UBIQUITIN CARBOXYL-TERMINAL HYDROLASE 2"/>
    <property type="match status" value="1"/>
</dbReference>
<keyword evidence="15" id="KW-1185">Reference proteome</keyword>
<evidence type="ECO:0000313" key="14">
    <source>
        <dbReference type="EMBL" id="NWU77860.1"/>
    </source>
</evidence>
<dbReference type="GO" id="GO:0046872">
    <property type="term" value="F:metal ion binding"/>
    <property type="evidence" value="ECO:0007669"/>
    <property type="project" value="UniProtKB-KW"/>
</dbReference>
<dbReference type="InterPro" id="IPR038765">
    <property type="entry name" value="Papain-like_cys_pep_sf"/>
</dbReference>
<keyword evidence="7 12" id="KW-0378">Hydrolase</keyword>
<keyword evidence="8 12" id="KW-0788">Thiol protease</keyword>
<comment type="similarity">
    <text evidence="11">Belongs to the peptidase C19 family. USP2 subfamily.</text>
</comment>
<evidence type="ECO:0000256" key="2">
    <source>
        <dbReference type="ARBA" id="ARBA00004556"/>
    </source>
</evidence>
<dbReference type="Gene3D" id="3.90.70.10">
    <property type="entry name" value="Cysteine proteinases"/>
    <property type="match status" value="1"/>
</dbReference>
<keyword evidence="10" id="KW-0090">Biological rhythms</keyword>
<name>A0A7K5ZJG3_ONYCO</name>
<reference evidence="14 15" key="1">
    <citation type="submission" date="2019-09" db="EMBL/GenBank/DDBJ databases">
        <title>Bird 10,000 Genomes (B10K) Project - Family phase.</title>
        <authorList>
            <person name="Zhang G."/>
        </authorList>
    </citation>
    <scope>NUCLEOTIDE SEQUENCE [LARGE SCALE GENOMIC DNA]</scope>
    <source>
        <strain evidence="14">B10K-DU-028-75</strain>
        <tissue evidence="14">Mixed tissue sample</tissue>
    </source>
</reference>
<keyword evidence="6 12" id="KW-0833">Ubl conjugation pathway</keyword>
<dbReference type="InterPro" id="IPR001394">
    <property type="entry name" value="Peptidase_C19_UCH"/>
</dbReference>
<feature type="non-terminal residue" evidence="14">
    <location>
        <position position="443"/>
    </location>
</feature>
<feature type="non-terminal residue" evidence="14">
    <location>
        <position position="1"/>
    </location>
</feature>
<keyword evidence="3" id="KW-0963">Cytoplasm</keyword>
<dbReference type="CDD" id="cd02674">
    <property type="entry name" value="Peptidase_C19R"/>
    <property type="match status" value="1"/>
</dbReference>
<evidence type="ECO:0000313" key="15">
    <source>
        <dbReference type="Proteomes" id="UP000550309"/>
    </source>
</evidence>
<dbReference type="GO" id="GO:0048511">
    <property type="term" value="P:rhythmic process"/>
    <property type="evidence" value="ECO:0007669"/>
    <property type="project" value="UniProtKB-KW"/>
</dbReference>
<evidence type="ECO:0000256" key="11">
    <source>
        <dbReference type="ARBA" id="ARBA00037943"/>
    </source>
</evidence>